<dbReference type="OrthoDB" id="3365698at2759"/>
<dbReference type="SUPFAM" id="SSF52047">
    <property type="entry name" value="RNI-like"/>
    <property type="match status" value="1"/>
</dbReference>
<dbReference type="Gene3D" id="1.20.1280.50">
    <property type="match status" value="1"/>
</dbReference>
<reference evidence="3 4" key="1">
    <citation type="journal article" date="2020" name="ISME J.">
        <title>Uncovering the hidden diversity of litter-decomposition mechanisms in mushroom-forming fungi.</title>
        <authorList>
            <person name="Floudas D."/>
            <person name="Bentzer J."/>
            <person name="Ahren D."/>
            <person name="Johansson T."/>
            <person name="Persson P."/>
            <person name="Tunlid A."/>
        </authorList>
    </citation>
    <scope>NUCLEOTIDE SEQUENCE [LARGE SCALE GENOMIC DNA]</scope>
    <source>
        <strain evidence="3 4">CBS 175.51</strain>
    </source>
</reference>
<dbReference type="InterPro" id="IPR036047">
    <property type="entry name" value="F-box-like_dom_sf"/>
</dbReference>
<evidence type="ECO:0000256" key="1">
    <source>
        <dbReference type="SAM" id="Coils"/>
    </source>
</evidence>
<evidence type="ECO:0000259" key="2">
    <source>
        <dbReference type="PROSITE" id="PS50181"/>
    </source>
</evidence>
<dbReference type="PROSITE" id="PS50181">
    <property type="entry name" value="FBOX"/>
    <property type="match status" value="1"/>
</dbReference>
<organism evidence="3 4">
    <name type="scientific">Ephemerocybe angulata</name>
    <dbReference type="NCBI Taxonomy" id="980116"/>
    <lineage>
        <taxon>Eukaryota</taxon>
        <taxon>Fungi</taxon>
        <taxon>Dikarya</taxon>
        <taxon>Basidiomycota</taxon>
        <taxon>Agaricomycotina</taxon>
        <taxon>Agaricomycetes</taxon>
        <taxon>Agaricomycetidae</taxon>
        <taxon>Agaricales</taxon>
        <taxon>Agaricineae</taxon>
        <taxon>Psathyrellaceae</taxon>
        <taxon>Ephemerocybe</taxon>
    </lineage>
</organism>
<sequence>MATSNTLIHLLDTNTVPSNVEAASIEQSIAKYDVEIAKLRSQLDTLVEERRRHHAVLSPLRRMPLELLGEIFTMVPPYILDYSGRQDVINLGLVCKRWRDATIYTHRLWSSLSIVPNDGLKAYDKTVSWFQKSGSVPKSLRFDAHWKHCGCSEQDEGPCLATNPALVRLLTEGRVLDHFELVVSSIRCFKNWIAAIDAVEKIPTRPRPWDALRSFDLTFNDDDEKRWTELEHDIPEQWCFSLLPPIITALHLYLPAAWAGFDEDDESLSRHGALKIPVEVLNRLTTFTIRCDWSGTKLVELLQHCTNVETLTIEFNNRSPLLEERDNPLLRTLANSRILLPKVRSLRLREAGTAEILRYLSTPAITNLDLGFADWEPKDTDFIDTVPKFLHASDATTSLLSLRIYNRHISDYDLRRFLNDLDSLKRLTLDKVTWSRNLFIAVTNSDHKCKPRIPSVEQLEILQLPDDRGVCPIGYSALMEGTRQGCMPCILTMSFRGGQPTGRQSLSEEDRRTLKDKASMYAQIVPPFDWECLQL</sequence>
<name>A0A8H5FHQ5_9AGAR</name>
<comment type="caution">
    <text evidence="3">The sequence shown here is derived from an EMBL/GenBank/DDBJ whole genome shotgun (WGS) entry which is preliminary data.</text>
</comment>
<gene>
    <name evidence="3" type="ORF">D9611_002858</name>
</gene>
<dbReference type="Proteomes" id="UP000541558">
    <property type="component" value="Unassembled WGS sequence"/>
</dbReference>
<dbReference type="SUPFAM" id="SSF81383">
    <property type="entry name" value="F-box domain"/>
    <property type="match status" value="1"/>
</dbReference>
<dbReference type="EMBL" id="JAACJK010000057">
    <property type="protein sequence ID" value="KAF5337196.1"/>
    <property type="molecule type" value="Genomic_DNA"/>
</dbReference>
<dbReference type="InterPro" id="IPR001810">
    <property type="entry name" value="F-box_dom"/>
</dbReference>
<dbReference type="CDD" id="cd09917">
    <property type="entry name" value="F-box_SF"/>
    <property type="match status" value="1"/>
</dbReference>
<dbReference type="AlphaFoldDB" id="A0A8H5FHQ5"/>
<keyword evidence="4" id="KW-1185">Reference proteome</keyword>
<evidence type="ECO:0000313" key="4">
    <source>
        <dbReference type="Proteomes" id="UP000541558"/>
    </source>
</evidence>
<proteinExistence type="predicted"/>
<dbReference type="Gene3D" id="3.80.10.10">
    <property type="entry name" value="Ribonuclease Inhibitor"/>
    <property type="match status" value="1"/>
</dbReference>
<evidence type="ECO:0000313" key="3">
    <source>
        <dbReference type="EMBL" id="KAF5337196.1"/>
    </source>
</evidence>
<accession>A0A8H5FHQ5</accession>
<dbReference type="Pfam" id="PF12937">
    <property type="entry name" value="F-box-like"/>
    <property type="match status" value="1"/>
</dbReference>
<feature type="coiled-coil region" evidence="1">
    <location>
        <begin position="22"/>
        <end position="49"/>
    </location>
</feature>
<dbReference type="InterPro" id="IPR032675">
    <property type="entry name" value="LRR_dom_sf"/>
</dbReference>
<keyword evidence="1" id="KW-0175">Coiled coil</keyword>
<feature type="domain" description="F-box" evidence="2">
    <location>
        <begin position="57"/>
        <end position="112"/>
    </location>
</feature>
<protein>
    <recommendedName>
        <fullName evidence="2">F-box domain-containing protein</fullName>
    </recommendedName>
</protein>